<organism evidence="3 4">
    <name type="scientific">Ligilactobacillus faecis</name>
    <dbReference type="NCBI Taxonomy" id="762833"/>
    <lineage>
        <taxon>Bacteria</taxon>
        <taxon>Bacillati</taxon>
        <taxon>Bacillota</taxon>
        <taxon>Bacilli</taxon>
        <taxon>Lactobacillales</taxon>
        <taxon>Lactobacillaceae</taxon>
        <taxon>Ligilactobacillus</taxon>
    </lineage>
</organism>
<gene>
    <name evidence="3" type="ORF">AALT52_00770</name>
</gene>
<evidence type="ECO:0000313" key="4">
    <source>
        <dbReference type="Proteomes" id="UP001565236"/>
    </source>
</evidence>
<evidence type="ECO:0000256" key="1">
    <source>
        <dbReference type="SAM" id="MobiDB-lite"/>
    </source>
</evidence>
<proteinExistence type="predicted"/>
<dbReference type="Pfam" id="PF13155">
    <property type="entry name" value="Toprim_2"/>
    <property type="match status" value="1"/>
</dbReference>
<dbReference type="Gene3D" id="3.90.580.10">
    <property type="entry name" value="Zinc finger, CHC2-type domain"/>
    <property type="match status" value="2"/>
</dbReference>
<feature type="compositionally biased region" description="Basic and acidic residues" evidence="1">
    <location>
        <begin position="973"/>
        <end position="989"/>
    </location>
</feature>
<dbReference type="Gene3D" id="3.40.390.10">
    <property type="entry name" value="Collagenase (Catalytic Domain)"/>
    <property type="match status" value="1"/>
</dbReference>
<dbReference type="Gene3D" id="3.40.1360.10">
    <property type="match status" value="1"/>
</dbReference>
<feature type="region of interest" description="Disordered" evidence="1">
    <location>
        <begin position="966"/>
        <end position="989"/>
    </location>
</feature>
<dbReference type="InterPro" id="IPR041420">
    <property type="entry name" value="PBECR4"/>
</dbReference>
<name>A0ABV4DLT1_9LACO</name>
<sequence>MEINNLSKDLGLRKIGPLKFKEDDNLYKKFQKLTKYIYKNGEWNSQDIQKAIKKMFEYRVRKKTGRLEKIPLDDPRIPSYRVTEGFQGECYEYSWDSSIGAIFRTYVFVDQTNHSGAKHAKRFNAPNIFGRIRKISRNSIYDKEGMMFNVDRLVGFNKAEEVLLQGFKEQKSQLDFKQEDLEQYLRMLVDPALASKKYAGLFTKNNRHYGAIADFIEGYIDNVYEIVVQHDYEKKLESQFRADPSTTKLNINEETQRAMNNTELKQYFSFVELDNEVDLKRFKDFETEMHRVQSVLPTVEGIKPDLRLRKLGNYKALGLYFSFNKTITLDFRSGSTKNRGEYRPSQPGIQAFVHEYGHYLDYNLSKDKGIMSNLSLEPEFKKIIDKYVEQLKVNGIYDYSHGKIEHYYAVPTEVFARSFEVYAFEKGLRSSLMKRDYNRDLEYVSFTPEIKEEITKYFDEKAPGFSDRIRLLVEKEKVEEQRTDKSHIKNEDTKKEGREYTPYLEQRAQGSGLPEQEDLFHKFDRPSIGNSSISDEYNVVENSEKGVKKEGPNYTPYLQSETEGNGLPVQDNLDPEFHSPPTTDFNMDSEKVPRRIRAYHVANSKELSLLNQNSEKILEVADFYNDKLSEGFVHYIYKQDNKLKDFKIKYGKENFAHLLGIKFANKTSKQILEDLVNRRLNQEAIFVKNDGTTFKKLNVIESLKKITDSNTIALNDLGQITQASKLKFNDALKTSDNNLLLAIKDFEPELFRPYSLMNLKNARGTTLEYLDVPENTVLAVLAETRSEFGGVSIGTLSINHDYVKSAADTMEIIDIMNKLSIRKLEEIEQSQEKSNEEKLSDESIENLVTERNKEVSKQQKISAKEIDYAKSEKILAVAQHLGIQLISDKGKYYWEQEPSFVIDPKSNLFKWADREIYHGDPVTLVKEIKRVDFNEAVKYLNENQIDKFDIEKVKYRLKNQSKAIESKQVTTEKQGHHDTDKTSKVPKRVSKEQIIKARNRNILEVAQNLGINLRKTGQTYVWTEHDSFVIFPKTNTYSWFSKDEVGKNPIDLVQSFNGADFKQAVAYLNDIELSSFDEAKIDVEPQKPFKYLLRDSSDVSKLKDYFENERGISQSTVRDFLQSGVIAQANRIHQNEFEPVVVFKHRDSDGNIVGASLQGIKENYVRYPTKGRLKEIISNSKRNWGITYNCGIEPNEDTFKLIFFEAPIDLMSYYELHKDNLEGTRLVAMNGLKENTIGNHLVESFGFKGTLQKFNDTLTKNGLTKDDVLNRLPKIKLAVDNDAKGREFVEKMQRKYPLVPFEAELPPMLEGREKTDWNDYLKAKKTGNIVIDKPQVEKETQKEIEPKSQEQENNEIQKFSLENATAKEVSNHAMELIREFSRDPAVWDEYMTMLGNFSGYSPRNVALIYEQAKDAKMVGTYNEWQMRHEQYKLTKEDIVFDPELAKRYEEKGQEIEQKLSIKAGEKGKITLFKVAKEWRLPRTDEQGNVILDSEGKIKYKKYHATQLTELEKSMIKEEKIEPIVFPKRDKQGKFIFQKYKVFDIEQTNLKKESYGKVVNKHQYDYEAESSKLYKISYALKNYAKNNHIDYRIDKRKLTGLPQTVKGIYQNDGKSAKVLMNKNLDFKESLGTAIRLLSHAAIDNQYQGKVENFHRGLEAEIVGHAVAAHFGLPTEKRFLKEMSARLQKLSDKELTKSLNRAFSSSSELINQIAKYSETPKRERDRRTTKRQNQSKTRSI</sequence>
<evidence type="ECO:0000259" key="2">
    <source>
        <dbReference type="Pfam" id="PF18813"/>
    </source>
</evidence>
<dbReference type="InterPro" id="IPR036977">
    <property type="entry name" value="DNA_primase_Znf_CHC2"/>
</dbReference>
<dbReference type="RefSeq" id="WP_369940025.1">
    <property type="nucleotide sequence ID" value="NZ_JBCLUF010000002.1"/>
</dbReference>
<dbReference type="SUPFAM" id="SSF57783">
    <property type="entry name" value="Zinc beta-ribbon"/>
    <property type="match status" value="2"/>
</dbReference>
<evidence type="ECO:0000313" key="3">
    <source>
        <dbReference type="EMBL" id="MEY8661430.1"/>
    </source>
</evidence>
<reference evidence="3 4" key="1">
    <citation type="submission" date="2024-03" db="EMBL/GenBank/DDBJ databases">
        <title>Mouse gut bacterial collection (mGBC) of GemPharmatech.</title>
        <authorList>
            <person name="He Y."/>
            <person name="Dong L."/>
            <person name="Wu D."/>
            <person name="Gao X."/>
            <person name="Lin Z."/>
        </authorList>
    </citation>
    <scope>NUCLEOTIDE SEQUENCE [LARGE SCALE GENOMIC DNA]</scope>
    <source>
        <strain evidence="3 4">15-30</strain>
    </source>
</reference>
<protein>
    <submittedName>
        <fullName evidence="3">PBECR4 domain-containing protein</fullName>
    </submittedName>
</protein>
<dbReference type="Proteomes" id="UP001565236">
    <property type="component" value="Unassembled WGS sequence"/>
</dbReference>
<keyword evidence="4" id="KW-1185">Reference proteome</keyword>
<accession>A0ABV4DLT1</accession>
<dbReference type="Pfam" id="PF18813">
    <property type="entry name" value="PBECR4"/>
    <property type="match status" value="1"/>
</dbReference>
<feature type="region of interest" description="Disordered" evidence="1">
    <location>
        <begin position="480"/>
        <end position="501"/>
    </location>
</feature>
<dbReference type="EMBL" id="JBCLUF010000002">
    <property type="protein sequence ID" value="MEY8661430.1"/>
    <property type="molecule type" value="Genomic_DNA"/>
</dbReference>
<feature type="region of interest" description="Disordered" evidence="1">
    <location>
        <begin position="1712"/>
        <end position="1738"/>
    </location>
</feature>
<feature type="domain" description="Phage-Barnase-EndoU-ColicinE5/D-RelE like nuclease 4" evidence="2">
    <location>
        <begin position="616"/>
        <end position="781"/>
    </location>
</feature>
<feature type="compositionally biased region" description="Basic and acidic residues" evidence="1">
    <location>
        <begin position="480"/>
        <end position="499"/>
    </location>
</feature>
<dbReference type="InterPro" id="IPR024079">
    <property type="entry name" value="MetalloPept_cat_dom_sf"/>
</dbReference>
<feature type="compositionally biased region" description="Polar residues" evidence="1">
    <location>
        <begin position="1729"/>
        <end position="1738"/>
    </location>
</feature>
<comment type="caution">
    <text evidence="3">The sequence shown here is derived from an EMBL/GenBank/DDBJ whole genome shotgun (WGS) entry which is preliminary data.</text>
</comment>